<evidence type="ECO:0000313" key="8">
    <source>
        <dbReference type="EMBL" id="MDW6003385.1"/>
    </source>
</evidence>
<dbReference type="Proteomes" id="UP001283366">
    <property type="component" value="Unassembled WGS sequence"/>
</dbReference>
<dbReference type="PANTHER" id="PTHR37311:SF1">
    <property type="entry name" value="2-PHOSPHOSULFOLACTATE PHOSPHATASE-RELATED"/>
    <property type="match status" value="1"/>
</dbReference>
<dbReference type="SUPFAM" id="SSF142823">
    <property type="entry name" value="ComB-like"/>
    <property type="match status" value="1"/>
</dbReference>
<keyword evidence="6" id="KW-0460">Magnesium</keyword>
<name>A0A1Y6IQB2_9VIBR</name>
<dbReference type="RefSeq" id="WP_087479824.1">
    <property type="nucleotide sequence ID" value="NZ_AP024883.1"/>
</dbReference>
<evidence type="ECO:0000256" key="5">
    <source>
        <dbReference type="ARBA" id="ARBA00022801"/>
    </source>
</evidence>
<keyword evidence="5 9" id="KW-0378">Hydrolase</keyword>
<organism evidence="9 10">
    <name type="scientific">Vibrio mangrovi</name>
    <dbReference type="NCBI Taxonomy" id="474394"/>
    <lineage>
        <taxon>Bacteria</taxon>
        <taxon>Pseudomonadati</taxon>
        <taxon>Pseudomonadota</taxon>
        <taxon>Gammaproteobacteria</taxon>
        <taxon>Vibrionales</taxon>
        <taxon>Vibrionaceae</taxon>
        <taxon>Vibrio</taxon>
    </lineage>
</organism>
<evidence type="ECO:0000256" key="7">
    <source>
        <dbReference type="ARBA" id="ARBA00033711"/>
    </source>
</evidence>
<dbReference type="PANTHER" id="PTHR37311">
    <property type="entry name" value="2-PHOSPHOSULFOLACTATE PHOSPHATASE-RELATED"/>
    <property type="match status" value="1"/>
</dbReference>
<dbReference type="GO" id="GO:0050545">
    <property type="term" value="F:sulfopyruvate decarboxylase activity"/>
    <property type="evidence" value="ECO:0007669"/>
    <property type="project" value="TreeGrafter"/>
</dbReference>
<accession>A0A1Y6IQB2</accession>
<dbReference type="EC" id="3.1.3.71" evidence="3"/>
<dbReference type="InterPro" id="IPR036702">
    <property type="entry name" value="ComB-like_sf"/>
</dbReference>
<comment type="catalytic activity">
    <reaction evidence="7">
        <text>(2R)-O-phospho-3-sulfolactate + H2O = (2R)-3-sulfolactate + phosphate</text>
        <dbReference type="Rhea" id="RHEA:23416"/>
        <dbReference type="ChEBI" id="CHEBI:15377"/>
        <dbReference type="ChEBI" id="CHEBI:15597"/>
        <dbReference type="ChEBI" id="CHEBI:43474"/>
        <dbReference type="ChEBI" id="CHEBI:58738"/>
        <dbReference type="EC" id="3.1.3.71"/>
    </reaction>
</comment>
<gene>
    <name evidence="9" type="primary">comB</name>
    <name evidence="8" type="ORF">SBX37_11045</name>
    <name evidence="9" type="ORF">VIM7927_01058</name>
</gene>
<evidence type="ECO:0000256" key="6">
    <source>
        <dbReference type="ARBA" id="ARBA00022842"/>
    </source>
</evidence>
<proteinExistence type="inferred from homology"/>
<dbReference type="Proteomes" id="UP000196125">
    <property type="component" value="Unassembled WGS sequence"/>
</dbReference>
<evidence type="ECO:0000256" key="4">
    <source>
        <dbReference type="ARBA" id="ARBA00021948"/>
    </source>
</evidence>
<comment type="cofactor">
    <cofactor evidence="1">
        <name>Mg(2+)</name>
        <dbReference type="ChEBI" id="CHEBI:18420"/>
    </cofactor>
</comment>
<dbReference type="InterPro" id="IPR005238">
    <property type="entry name" value="ComB-like"/>
</dbReference>
<dbReference type="AlphaFoldDB" id="A0A1Y6IQB2"/>
<dbReference type="Pfam" id="PF04029">
    <property type="entry name" value="2-ph_phosp"/>
    <property type="match status" value="1"/>
</dbReference>
<dbReference type="OrthoDB" id="4913at2"/>
<evidence type="ECO:0000256" key="2">
    <source>
        <dbReference type="ARBA" id="ARBA00009997"/>
    </source>
</evidence>
<protein>
    <recommendedName>
        <fullName evidence="4">Probable 2-phosphosulfolactate phosphatase</fullName>
        <ecNumber evidence="3">3.1.3.71</ecNumber>
    </recommendedName>
</protein>
<evidence type="ECO:0000256" key="3">
    <source>
        <dbReference type="ARBA" id="ARBA00012953"/>
    </source>
</evidence>
<dbReference type="Gene3D" id="3.90.1560.10">
    <property type="entry name" value="ComB-like"/>
    <property type="match status" value="1"/>
</dbReference>
<evidence type="ECO:0000256" key="1">
    <source>
        <dbReference type="ARBA" id="ARBA00001946"/>
    </source>
</evidence>
<dbReference type="EMBL" id="FXXI01000001">
    <property type="protein sequence ID" value="SMR99825.1"/>
    <property type="molecule type" value="Genomic_DNA"/>
</dbReference>
<dbReference type="EMBL" id="JAWRCO010000001">
    <property type="protein sequence ID" value="MDW6003385.1"/>
    <property type="molecule type" value="Genomic_DNA"/>
</dbReference>
<dbReference type="GO" id="GO:0050532">
    <property type="term" value="F:2-phosphosulfolactate phosphatase activity"/>
    <property type="evidence" value="ECO:0007669"/>
    <property type="project" value="UniProtKB-EC"/>
</dbReference>
<reference evidence="8 11" key="2">
    <citation type="submission" date="2023-11" db="EMBL/GenBank/DDBJ databases">
        <title>Plant-associative lifestyle of Vibrio porteresiae and its evolutionary dynamics.</title>
        <authorList>
            <person name="Rameshkumar N."/>
            <person name="Kirti K."/>
        </authorList>
    </citation>
    <scope>NUCLEOTIDE SEQUENCE [LARGE SCALE GENOMIC DNA]</scope>
    <source>
        <strain evidence="8 11">MSSRF38</strain>
    </source>
</reference>
<evidence type="ECO:0000313" key="9">
    <source>
        <dbReference type="EMBL" id="SMR99825.1"/>
    </source>
</evidence>
<evidence type="ECO:0000313" key="10">
    <source>
        <dbReference type="Proteomes" id="UP000196125"/>
    </source>
</evidence>
<dbReference type="GO" id="GO:0000287">
    <property type="term" value="F:magnesium ion binding"/>
    <property type="evidence" value="ECO:0007669"/>
    <property type="project" value="InterPro"/>
</dbReference>
<keyword evidence="11" id="KW-1185">Reference proteome</keyword>
<comment type="similarity">
    <text evidence="2">Belongs to the ComB family.</text>
</comment>
<reference evidence="9 10" key="1">
    <citation type="submission" date="2017-05" db="EMBL/GenBank/DDBJ databases">
        <authorList>
            <person name="Song R."/>
            <person name="Chenine A.L."/>
            <person name="Ruprecht R.M."/>
        </authorList>
    </citation>
    <scope>NUCLEOTIDE SEQUENCE [LARGE SCALE GENOMIC DNA]</scope>
    <source>
        <strain evidence="9 10">CECT 7927</strain>
    </source>
</reference>
<sequence>MKITTLNYVNDDAETLESCVVVIDQFRATSTIVSALANGVTEVVSCENFEAAEKIKLNLKNRNCYIAAEYQGKKHPNADFSNSPSYFINDHKITRLLLSTTNGTRVLNRCSGKVDTIYIASILNLSAVAEKLVAMSSNFTLYCSGNSGKFSIEDAYCAGGIILNLMKLETDIELSQSSKNVLDIFMNNTIDSLKHSPSAVKLRSIGAYKDVEFSLNLDSYSIVPELIRGGVIQVPIK</sequence>
<evidence type="ECO:0000313" key="11">
    <source>
        <dbReference type="Proteomes" id="UP001283366"/>
    </source>
</evidence>